<dbReference type="AlphaFoldDB" id="E3CW23"/>
<evidence type="ECO:0000256" key="7">
    <source>
        <dbReference type="ARBA" id="ARBA00022833"/>
    </source>
</evidence>
<keyword evidence="3 9" id="KW-0031">Aminopeptidase</keyword>
<keyword evidence="13" id="KW-1185">Reference proteome</keyword>
<name>E3CW23_9BACT</name>
<dbReference type="PRINTS" id="PR00932">
    <property type="entry name" value="AMINO1PTASE"/>
</dbReference>
<organism evidence="12 13">
    <name type="scientific">Aminomonas paucivorans DSM 12260</name>
    <dbReference type="NCBI Taxonomy" id="584708"/>
    <lineage>
        <taxon>Bacteria</taxon>
        <taxon>Thermotogati</taxon>
        <taxon>Synergistota</taxon>
        <taxon>Synergistia</taxon>
        <taxon>Synergistales</taxon>
        <taxon>Synergistaceae</taxon>
        <taxon>Aminomonas</taxon>
    </lineage>
</organism>
<dbReference type="InterPro" id="IPR001948">
    <property type="entry name" value="Peptidase_M18"/>
</dbReference>
<keyword evidence="7 9" id="KW-0862">Zinc</keyword>
<protein>
    <recommendedName>
        <fullName evidence="10">M18 family aminopeptidase</fullName>
        <ecNumber evidence="10">3.4.11.-</ecNumber>
    </recommendedName>
</protein>
<evidence type="ECO:0000256" key="5">
    <source>
        <dbReference type="ARBA" id="ARBA00022723"/>
    </source>
</evidence>
<evidence type="ECO:0000313" key="12">
    <source>
        <dbReference type="EMBL" id="EFQ24278.1"/>
    </source>
</evidence>
<dbReference type="EMBL" id="CM001022">
    <property type="protein sequence ID" value="EFQ24278.1"/>
    <property type="molecule type" value="Genomic_DNA"/>
</dbReference>
<evidence type="ECO:0000256" key="9">
    <source>
        <dbReference type="RuleBase" id="RU004386"/>
    </source>
</evidence>
<dbReference type="Proteomes" id="UP000005096">
    <property type="component" value="Chromosome"/>
</dbReference>
<dbReference type="OrthoDB" id="89722at2"/>
<evidence type="ECO:0000256" key="6">
    <source>
        <dbReference type="ARBA" id="ARBA00022801"/>
    </source>
</evidence>
<evidence type="ECO:0000256" key="4">
    <source>
        <dbReference type="ARBA" id="ARBA00022670"/>
    </source>
</evidence>
<feature type="region of interest" description="Disordered" evidence="11">
    <location>
        <begin position="1"/>
        <end position="22"/>
    </location>
</feature>
<keyword evidence="5 9" id="KW-0479">Metal-binding</keyword>
<dbReference type="RefSeq" id="WP_006301510.1">
    <property type="nucleotide sequence ID" value="NZ_CM001022.1"/>
</dbReference>
<feature type="region of interest" description="Disordered" evidence="11">
    <location>
        <begin position="342"/>
        <end position="361"/>
    </location>
</feature>
<dbReference type="GO" id="GO:0005737">
    <property type="term" value="C:cytoplasm"/>
    <property type="evidence" value="ECO:0007669"/>
    <property type="project" value="UniProtKB-ARBA"/>
</dbReference>
<evidence type="ECO:0000313" key="13">
    <source>
        <dbReference type="Proteomes" id="UP000005096"/>
    </source>
</evidence>
<dbReference type="InterPro" id="IPR023358">
    <property type="entry name" value="Peptidase_M18_dom2"/>
</dbReference>
<dbReference type="Gene3D" id="2.30.250.10">
    <property type="entry name" value="Aminopeptidase i, Domain 2"/>
    <property type="match status" value="1"/>
</dbReference>
<accession>E3CW23</accession>
<dbReference type="PaxDb" id="584708-Apau_1864"/>
<keyword evidence="6 9" id="KW-0378">Hydrolase</keyword>
<dbReference type="GO" id="GO:0006508">
    <property type="term" value="P:proteolysis"/>
    <property type="evidence" value="ECO:0007669"/>
    <property type="project" value="UniProtKB-KW"/>
</dbReference>
<dbReference type="Pfam" id="PF02127">
    <property type="entry name" value="Peptidase_M18"/>
    <property type="match status" value="1"/>
</dbReference>
<dbReference type="GO" id="GO:0008237">
    <property type="term" value="F:metallopeptidase activity"/>
    <property type="evidence" value="ECO:0007669"/>
    <property type="project" value="UniProtKB-KW"/>
</dbReference>
<sequence>MEEKGRKAAPAPGSKAWERYGDDPRREAAVEGLMDFVTRCKTERETVRHLEGRLREEGFGPLEAPGPKGVFLNWKDRALAAYRSGRKPLGAGVRLVAAHADSPRIDLKPRPLYEDGGLLMGDGHYYGGLKKYQWVNLPLALHGEVHRTDGTTVRLALGEDPSDPVLLVPDLAPHLDREQENRKASETVTGENLDALLGHRPRTGEEKDPVKAAVLALLEERYGFGEEDLTSSDLALVPAGPARRVGVDGALVGAYGLDDRVCVFCGFEAFLEARDLPRGAVFLALDREEIGSEGVGGAQGALLELFLGELLGREGCGSVLDLRRCLAASEALSADVTEGGNPLYKESFDPRQTPRPGDGPAMMKVTGQRGKYDASEARGEFVARVRRALEGENVPWQTGSLGRVDKGGGGTVAKYLSRSGMDVLDLGPALLSMHAPYELVSTADVLASREAYRAFYEGD</sequence>
<dbReference type="EC" id="3.4.11.-" evidence="10"/>
<dbReference type="GO" id="GO:0008270">
    <property type="term" value="F:zinc ion binding"/>
    <property type="evidence" value="ECO:0007669"/>
    <property type="project" value="InterPro"/>
</dbReference>
<dbReference type="SUPFAM" id="SSF101821">
    <property type="entry name" value="Aminopeptidase/glucanase lid domain"/>
    <property type="match status" value="1"/>
</dbReference>
<comment type="cofactor">
    <cofactor evidence="1 10">
        <name>Zn(2+)</name>
        <dbReference type="ChEBI" id="CHEBI:29105"/>
    </cofactor>
</comment>
<keyword evidence="4 9" id="KW-0645">Protease</keyword>
<gene>
    <name evidence="12" type="ORF">Apau_1864</name>
</gene>
<comment type="similarity">
    <text evidence="2 9">Belongs to the peptidase M18 family.</text>
</comment>
<dbReference type="eggNOG" id="COG1362">
    <property type="taxonomic scope" value="Bacteria"/>
</dbReference>
<dbReference type="PANTHER" id="PTHR28570">
    <property type="entry name" value="ASPARTYL AMINOPEPTIDASE"/>
    <property type="match status" value="1"/>
</dbReference>
<dbReference type="SUPFAM" id="SSF53187">
    <property type="entry name" value="Zn-dependent exopeptidases"/>
    <property type="match status" value="1"/>
</dbReference>
<evidence type="ECO:0000256" key="2">
    <source>
        <dbReference type="ARBA" id="ARBA00008290"/>
    </source>
</evidence>
<evidence type="ECO:0000256" key="8">
    <source>
        <dbReference type="ARBA" id="ARBA00023049"/>
    </source>
</evidence>
<proteinExistence type="inferred from homology"/>
<reference evidence="12 13" key="1">
    <citation type="journal article" date="2010" name="Stand. Genomic Sci.">
        <title>Non-contiguous finished genome sequence of Aminomonas paucivorans type strain (GLU-3).</title>
        <authorList>
            <person name="Pitluck S."/>
            <person name="Yasawong M."/>
            <person name="Held B."/>
            <person name="Lapidus A."/>
            <person name="Nolan M."/>
            <person name="Copeland A."/>
            <person name="Lucas S."/>
            <person name="Del Rio T.G."/>
            <person name="Tice H."/>
            <person name="Cheng J.F."/>
            <person name="Chertkov O."/>
            <person name="Goodwin L."/>
            <person name="Tapia R."/>
            <person name="Han C."/>
            <person name="Liolios K."/>
            <person name="Ivanova N."/>
            <person name="Mavromatis K."/>
            <person name="Ovchinnikova G."/>
            <person name="Pati A."/>
            <person name="Chen A."/>
            <person name="Palaniappan K."/>
            <person name="Land M."/>
            <person name="Hauser L."/>
            <person name="Chang Y.J."/>
            <person name="Jeffries C.D."/>
            <person name="Pukall R."/>
            <person name="Spring S."/>
            <person name="Rohde M."/>
            <person name="Sikorski J."/>
            <person name="Goker M."/>
            <person name="Woyke T."/>
            <person name="Bristow J."/>
            <person name="Eisen J.A."/>
            <person name="Markowitz V."/>
            <person name="Hugenholtz P."/>
            <person name="Kyrpides N.C."/>
            <person name="Klenk H.P."/>
        </authorList>
    </citation>
    <scope>NUCLEOTIDE SEQUENCE [LARGE SCALE GENOMIC DNA]</scope>
    <source>
        <strain evidence="12 13">DSM 12260</strain>
    </source>
</reference>
<keyword evidence="8 9" id="KW-0482">Metalloprotease</keyword>
<evidence type="ECO:0000256" key="11">
    <source>
        <dbReference type="SAM" id="MobiDB-lite"/>
    </source>
</evidence>
<dbReference type="PANTHER" id="PTHR28570:SF2">
    <property type="entry name" value="M18 FAMILY AMINOPEPTIDASE 1-RELATED"/>
    <property type="match status" value="1"/>
</dbReference>
<evidence type="ECO:0000256" key="3">
    <source>
        <dbReference type="ARBA" id="ARBA00022438"/>
    </source>
</evidence>
<dbReference type="GO" id="GO:0004177">
    <property type="term" value="F:aminopeptidase activity"/>
    <property type="evidence" value="ECO:0007669"/>
    <property type="project" value="UniProtKB-KW"/>
</dbReference>
<evidence type="ECO:0000256" key="10">
    <source>
        <dbReference type="RuleBase" id="RU004387"/>
    </source>
</evidence>
<dbReference type="Gene3D" id="3.40.630.10">
    <property type="entry name" value="Zn peptidases"/>
    <property type="match status" value="1"/>
</dbReference>
<evidence type="ECO:0000256" key="1">
    <source>
        <dbReference type="ARBA" id="ARBA00001947"/>
    </source>
</evidence>
<dbReference type="HOGENOM" id="CLU_590123_0_0_0"/>